<proteinExistence type="predicted"/>
<evidence type="ECO:0000313" key="5">
    <source>
        <dbReference type="Proteomes" id="UP001519460"/>
    </source>
</evidence>
<evidence type="ECO:0000256" key="2">
    <source>
        <dbReference type="SAM" id="MobiDB-lite"/>
    </source>
</evidence>
<feature type="region of interest" description="Disordered" evidence="2">
    <location>
        <begin position="114"/>
        <end position="177"/>
    </location>
</feature>
<dbReference type="PANTHER" id="PTHR24043">
    <property type="entry name" value="SCAVENGER RECEPTOR CLASS F"/>
    <property type="match status" value="1"/>
</dbReference>
<feature type="chain" id="PRO_5044805868" evidence="3">
    <location>
        <begin position="23"/>
        <end position="272"/>
    </location>
</feature>
<accession>A0ABD0KC99</accession>
<dbReference type="EMBL" id="JACVVK020000204">
    <property type="protein sequence ID" value="KAK7484781.1"/>
    <property type="molecule type" value="Genomic_DNA"/>
</dbReference>
<dbReference type="Gene3D" id="2.170.300.10">
    <property type="entry name" value="Tie2 ligand-binding domain superfamily"/>
    <property type="match status" value="1"/>
</dbReference>
<keyword evidence="1" id="KW-0245">EGF-like domain</keyword>
<evidence type="ECO:0000256" key="1">
    <source>
        <dbReference type="ARBA" id="ARBA00022536"/>
    </source>
</evidence>
<feature type="region of interest" description="Disordered" evidence="2">
    <location>
        <begin position="29"/>
        <end position="65"/>
    </location>
</feature>
<keyword evidence="5" id="KW-1185">Reference proteome</keyword>
<name>A0ABD0KC99_9CAEN</name>
<comment type="caution">
    <text evidence="4">The sequence shown here is derived from an EMBL/GenBank/DDBJ whole genome shotgun (WGS) entry which is preliminary data.</text>
</comment>
<dbReference type="Proteomes" id="UP001519460">
    <property type="component" value="Unassembled WGS sequence"/>
</dbReference>
<dbReference type="PANTHER" id="PTHR24043:SF8">
    <property type="entry name" value="EGF-LIKE DOMAIN-CONTAINING PROTEIN"/>
    <property type="match status" value="1"/>
</dbReference>
<gene>
    <name evidence="4" type="ORF">BaRGS_00023955</name>
</gene>
<feature type="compositionally biased region" description="Polar residues" evidence="2">
    <location>
        <begin position="150"/>
        <end position="164"/>
    </location>
</feature>
<dbReference type="InterPro" id="IPR042635">
    <property type="entry name" value="MEGF10/SREC1/2-like"/>
</dbReference>
<sequence>MKFVRPFLAILWLSGTIPYHTPVTTEYSASLGDLPDTPREQNDTLTNAGSANSSSSQSSGTEGQEVDNNIVSSQVSNVSLIEASNATEDKPLGDSSNQTVLQGQKARAIGHTIILDDGTKTPSDTANNNQSKAQKDAGNSQKSSPSSSPTGRSGETVTGSTPGMSMSPAADDAHTSDVSLGRSCPAGRFGEGCKEACGHCEGGNSRCHVINGVCMSGCESGWLGIRCKASCGPGTWGDHCYGCGRCLGGDVQCNRTTGHCGKVVNDISDKDE</sequence>
<feature type="compositionally biased region" description="Polar residues" evidence="2">
    <location>
        <begin position="120"/>
        <end position="142"/>
    </location>
</feature>
<organism evidence="4 5">
    <name type="scientific">Batillaria attramentaria</name>
    <dbReference type="NCBI Taxonomy" id="370345"/>
    <lineage>
        <taxon>Eukaryota</taxon>
        <taxon>Metazoa</taxon>
        <taxon>Spiralia</taxon>
        <taxon>Lophotrochozoa</taxon>
        <taxon>Mollusca</taxon>
        <taxon>Gastropoda</taxon>
        <taxon>Caenogastropoda</taxon>
        <taxon>Sorbeoconcha</taxon>
        <taxon>Cerithioidea</taxon>
        <taxon>Batillariidae</taxon>
        <taxon>Batillaria</taxon>
    </lineage>
</organism>
<keyword evidence="3" id="KW-0732">Signal</keyword>
<reference evidence="4 5" key="1">
    <citation type="journal article" date="2023" name="Sci. Data">
        <title>Genome assembly of the Korean intertidal mud-creeper Batillaria attramentaria.</title>
        <authorList>
            <person name="Patra A.K."/>
            <person name="Ho P.T."/>
            <person name="Jun S."/>
            <person name="Lee S.J."/>
            <person name="Kim Y."/>
            <person name="Won Y.J."/>
        </authorList>
    </citation>
    <scope>NUCLEOTIDE SEQUENCE [LARGE SCALE GENOMIC DNA]</scope>
    <source>
        <strain evidence="4">Wonlab-2016</strain>
    </source>
</reference>
<dbReference type="AlphaFoldDB" id="A0ABD0KC99"/>
<evidence type="ECO:0000313" key="4">
    <source>
        <dbReference type="EMBL" id="KAK7484781.1"/>
    </source>
</evidence>
<protein>
    <submittedName>
        <fullName evidence="4">Uncharacterized protein</fullName>
    </submittedName>
</protein>
<feature type="compositionally biased region" description="Low complexity" evidence="2">
    <location>
        <begin position="46"/>
        <end position="65"/>
    </location>
</feature>
<feature type="signal peptide" evidence="3">
    <location>
        <begin position="1"/>
        <end position="22"/>
    </location>
</feature>
<evidence type="ECO:0000256" key="3">
    <source>
        <dbReference type="SAM" id="SignalP"/>
    </source>
</evidence>